<proteinExistence type="predicted"/>
<gene>
    <name evidence="1" type="ORF">CLUMA_CG015499</name>
</gene>
<organism evidence="1 2">
    <name type="scientific">Clunio marinus</name>
    <dbReference type="NCBI Taxonomy" id="568069"/>
    <lineage>
        <taxon>Eukaryota</taxon>
        <taxon>Metazoa</taxon>
        <taxon>Ecdysozoa</taxon>
        <taxon>Arthropoda</taxon>
        <taxon>Hexapoda</taxon>
        <taxon>Insecta</taxon>
        <taxon>Pterygota</taxon>
        <taxon>Neoptera</taxon>
        <taxon>Endopterygota</taxon>
        <taxon>Diptera</taxon>
        <taxon>Nematocera</taxon>
        <taxon>Chironomoidea</taxon>
        <taxon>Chironomidae</taxon>
        <taxon>Clunio</taxon>
    </lineage>
</organism>
<name>A0A1J1IVG4_9DIPT</name>
<protein>
    <submittedName>
        <fullName evidence="1">CLUMA_CG015499, isoform A</fullName>
    </submittedName>
</protein>
<evidence type="ECO:0000313" key="2">
    <source>
        <dbReference type="Proteomes" id="UP000183832"/>
    </source>
</evidence>
<evidence type="ECO:0000313" key="1">
    <source>
        <dbReference type="EMBL" id="CRL02529.1"/>
    </source>
</evidence>
<accession>A0A1J1IVG4</accession>
<dbReference type="Proteomes" id="UP000183832">
    <property type="component" value="Unassembled WGS sequence"/>
</dbReference>
<sequence length="90" mass="11059">MTSSKKLYEWIRERNYLFRDVPDIKNKGDRHLCKPFVSQYSFHLIKEKNGKRKDFFVFDKAKAENETIKRIFRVLLCNLIIPVNKEFRRY</sequence>
<dbReference type="AlphaFoldDB" id="A0A1J1IVG4"/>
<reference evidence="1 2" key="1">
    <citation type="submission" date="2015-04" db="EMBL/GenBank/DDBJ databases">
        <authorList>
            <person name="Syromyatnikov M.Y."/>
            <person name="Popov V.N."/>
        </authorList>
    </citation>
    <scope>NUCLEOTIDE SEQUENCE [LARGE SCALE GENOMIC DNA]</scope>
</reference>
<keyword evidence="2" id="KW-1185">Reference proteome</keyword>
<dbReference type="EMBL" id="CVRI01000057">
    <property type="protein sequence ID" value="CRL02529.1"/>
    <property type="molecule type" value="Genomic_DNA"/>
</dbReference>